<dbReference type="OrthoDB" id="6843578at2"/>
<proteinExistence type="predicted"/>
<evidence type="ECO:0008006" key="4">
    <source>
        <dbReference type="Google" id="ProtNLM"/>
    </source>
</evidence>
<reference evidence="2 3" key="1">
    <citation type="submission" date="2018-04" db="EMBL/GenBank/DDBJ databases">
        <title>Genomic Encyclopedia of Archaeal and Bacterial Type Strains, Phase II (KMG-II): from individual species to whole genera.</title>
        <authorList>
            <person name="Goeker M."/>
        </authorList>
    </citation>
    <scope>NUCLEOTIDE SEQUENCE [LARGE SCALE GENOMIC DNA]</scope>
    <source>
        <strain evidence="2 3">DSM 5822</strain>
    </source>
</reference>
<protein>
    <recommendedName>
        <fullName evidence="4">Lipocalin-like protein</fullName>
    </recommendedName>
</protein>
<feature type="chain" id="PRO_5030900224" description="Lipocalin-like protein" evidence="1">
    <location>
        <begin position="19"/>
        <end position="225"/>
    </location>
</feature>
<dbReference type="Proteomes" id="UP000244223">
    <property type="component" value="Unassembled WGS sequence"/>
</dbReference>
<dbReference type="RefSeq" id="WP_107866262.1">
    <property type="nucleotide sequence ID" value="NZ_QAON01000012.1"/>
</dbReference>
<keyword evidence="3" id="KW-1185">Reference proteome</keyword>
<keyword evidence="1" id="KW-0732">Signal</keyword>
<name>A0A2T5IX07_9GAMM</name>
<comment type="caution">
    <text evidence="2">The sequence shown here is derived from an EMBL/GenBank/DDBJ whole genome shotgun (WGS) entry which is preliminary data.</text>
</comment>
<evidence type="ECO:0000313" key="2">
    <source>
        <dbReference type="EMBL" id="PTQ88380.1"/>
    </source>
</evidence>
<feature type="signal peptide" evidence="1">
    <location>
        <begin position="1"/>
        <end position="18"/>
    </location>
</feature>
<gene>
    <name evidence="2" type="ORF">C8N29_11225</name>
</gene>
<sequence>MRAVYLSVSLWVSAIVHADSLVGYWTTQWQGETLTLQLDADGTGLLNQQQIRYATQANVLWVETSAGLSSYYYQLQQGKLSLQGGDLTVPMVLVRSKKTQAIQKNTTGTKQTHLVGKWCWLSAFSANTGGGSTSSRCFVLEANGRYSYQDESSTEAYGGGMWGGTHTQHQDSGQWSLNNHTMTARSDTGQVTEYRVELKNHPKNRDPMICLDGECYVSFYQKAPW</sequence>
<dbReference type="AlphaFoldDB" id="A0A2T5IX07"/>
<organism evidence="2 3">
    <name type="scientific">Agitococcus lubricus</name>
    <dbReference type="NCBI Taxonomy" id="1077255"/>
    <lineage>
        <taxon>Bacteria</taxon>
        <taxon>Pseudomonadati</taxon>
        <taxon>Pseudomonadota</taxon>
        <taxon>Gammaproteobacteria</taxon>
        <taxon>Moraxellales</taxon>
        <taxon>Moraxellaceae</taxon>
        <taxon>Agitococcus</taxon>
    </lineage>
</organism>
<accession>A0A2T5IX07</accession>
<evidence type="ECO:0000313" key="3">
    <source>
        <dbReference type="Proteomes" id="UP000244223"/>
    </source>
</evidence>
<dbReference type="EMBL" id="QAON01000012">
    <property type="protein sequence ID" value="PTQ88380.1"/>
    <property type="molecule type" value="Genomic_DNA"/>
</dbReference>
<evidence type="ECO:0000256" key="1">
    <source>
        <dbReference type="SAM" id="SignalP"/>
    </source>
</evidence>